<dbReference type="eggNOG" id="ENOG502SFBN">
    <property type="taxonomic scope" value="Eukaryota"/>
</dbReference>
<dbReference type="EnsemblProtists" id="Phyra96267">
    <property type="protein sequence ID" value="Phyra96267"/>
    <property type="gene ID" value="Phyra96267"/>
</dbReference>
<proteinExistence type="predicted"/>
<dbReference type="HOGENOM" id="CLU_056282_0_0_1"/>
<evidence type="ECO:0000313" key="2">
    <source>
        <dbReference type="Proteomes" id="UP000005238"/>
    </source>
</evidence>
<dbReference type="InParanoid" id="H3HDM1"/>
<evidence type="ECO:0000313" key="1">
    <source>
        <dbReference type="EnsemblProtists" id="Phyra96267"/>
    </source>
</evidence>
<dbReference type="OMA" id="CIGHISL"/>
<accession>H3HDM1</accession>
<dbReference type="VEuPathDB" id="FungiDB:KRP23_12519"/>
<organism evidence="1 2">
    <name type="scientific">Phytophthora ramorum</name>
    <name type="common">Sudden oak death agent</name>
    <dbReference type="NCBI Taxonomy" id="164328"/>
    <lineage>
        <taxon>Eukaryota</taxon>
        <taxon>Sar</taxon>
        <taxon>Stramenopiles</taxon>
        <taxon>Oomycota</taxon>
        <taxon>Peronosporomycetes</taxon>
        <taxon>Peronosporales</taxon>
        <taxon>Peronosporaceae</taxon>
        <taxon>Phytophthora</taxon>
    </lineage>
</organism>
<name>H3HDM1_PHYRM</name>
<reference evidence="1" key="2">
    <citation type="submission" date="2015-06" db="UniProtKB">
        <authorList>
            <consortium name="EnsemblProtists"/>
        </authorList>
    </citation>
    <scope>IDENTIFICATION</scope>
    <source>
        <strain evidence="1">Pr102</strain>
    </source>
</reference>
<dbReference type="AlphaFoldDB" id="H3HDM1"/>
<keyword evidence="2" id="KW-1185">Reference proteome</keyword>
<dbReference type="EMBL" id="DS566066">
    <property type="status" value="NOT_ANNOTATED_CDS"/>
    <property type="molecule type" value="Genomic_DNA"/>
</dbReference>
<sequence length="321" mass="34581">MTWVVADETPTASVVWMAAEQIGKAQSHEQLQKICDYLVSKHWFQTAGDLRSARRETAEWQVLEVPGRLKLAIQQVLDQTAPHLESVPTYGYEDYYAAWTEDATGYASAAEGGGQVAADYYAEGYVYPSSEPATDSSSGQYNYGQAEYSTFSTNPPSYDETYGVGHEGYYSSTCTDTASGYQDSGEAAATLLSLQGSGEHVGGQIDGSDVVEAHTVDAEVAEECVEGELANDQSMNADAIEHGEPSQTELSECTFLNPMTSSFCEMCIGHISLSPDVKTAAGTSVSASLLIPAKPVVEVALNSQSSQMRREEATTFTEYTF</sequence>
<protein>
    <submittedName>
        <fullName evidence="1">Uncharacterized protein</fullName>
    </submittedName>
</protein>
<reference evidence="2" key="1">
    <citation type="journal article" date="2006" name="Science">
        <title>Phytophthora genome sequences uncover evolutionary origins and mechanisms of pathogenesis.</title>
        <authorList>
            <person name="Tyler B.M."/>
            <person name="Tripathy S."/>
            <person name="Zhang X."/>
            <person name="Dehal P."/>
            <person name="Jiang R.H."/>
            <person name="Aerts A."/>
            <person name="Arredondo F.D."/>
            <person name="Baxter L."/>
            <person name="Bensasson D."/>
            <person name="Beynon J.L."/>
            <person name="Chapman J."/>
            <person name="Damasceno C.M."/>
            <person name="Dorrance A.E."/>
            <person name="Dou D."/>
            <person name="Dickerman A.W."/>
            <person name="Dubchak I.L."/>
            <person name="Garbelotto M."/>
            <person name="Gijzen M."/>
            <person name="Gordon S.G."/>
            <person name="Govers F."/>
            <person name="Grunwald N.J."/>
            <person name="Huang W."/>
            <person name="Ivors K.L."/>
            <person name="Jones R.W."/>
            <person name="Kamoun S."/>
            <person name="Krampis K."/>
            <person name="Lamour K.H."/>
            <person name="Lee M.K."/>
            <person name="McDonald W.H."/>
            <person name="Medina M."/>
            <person name="Meijer H.J."/>
            <person name="Nordberg E.K."/>
            <person name="Maclean D.J."/>
            <person name="Ospina-Giraldo M.D."/>
            <person name="Morris P.F."/>
            <person name="Phuntumart V."/>
            <person name="Putnam N.H."/>
            <person name="Rash S."/>
            <person name="Rose J.K."/>
            <person name="Sakihama Y."/>
            <person name="Salamov A.A."/>
            <person name="Savidor A."/>
            <person name="Scheuring C.F."/>
            <person name="Smith B.M."/>
            <person name="Sobral B.W."/>
            <person name="Terry A."/>
            <person name="Torto-Alalibo T.A."/>
            <person name="Win J."/>
            <person name="Xu Z."/>
            <person name="Zhang H."/>
            <person name="Grigoriev I.V."/>
            <person name="Rokhsar D.S."/>
            <person name="Boore J.L."/>
        </authorList>
    </citation>
    <scope>NUCLEOTIDE SEQUENCE [LARGE SCALE GENOMIC DNA]</scope>
    <source>
        <strain evidence="2">Pr102</strain>
    </source>
</reference>
<dbReference type="Proteomes" id="UP000005238">
    <property type="component" value="Unassembled WGS sequence"/>
</dbReference>
<dbReference type="VEuPathDB" id="FungiDB:KRP22_13003"/>